<evidence type="ECO:0000313" key="3">
    <source>
        <dbReference type="Proteomes" id="UP001162060"/>
    </source>
</evidence>
<protein>
    <submittedName>
        <fullName evidence="2">Uncharacterized protein</fullName>
    </submittedName>
</protein>
<proteinExistence type="predicted"/>
<evidence type="ECO:0000256" key="1">
    <source>
        <dbReference type="SAM" id="MobiDB-lite"/>
    </source>
</evidence>
<feature type="compositionally biased region" description="Basic and acidic residues" evidence="1">
    <location>
        <begin position="1"/>
        <end position="13"/>
    </location>
</feature>
<feature type="region of interest" description="Disordered" evidence="1">
    <location>
        <begin position="198"/>
        <end position="243"/>
    </location>
</feature>
<comment type="caution">
    <text evidence="2">The sequence shown here is derived from an EMBL/GenBank/DDBJ whole genome shotgun (WGS) entry which is preliminary data.</text>
</comment>
<gene>
    <name evidence="2" type="ORF">PM001_LOCUS15511</name>
</gene>
<dbReference type="EMBL" id="CAKLBY020000166">
    <property type="protein sequence ID" value="CAK7930361.1"/>
    <property type="molecule type" value="Genomic_DNA"/>
</dbReference>
<sequence>MQTPHEHEADERVVYSGLETDSPRHNLLLSPDDGSSSAHSRGAALAARTKAAGDGHCGHRLYPRPRYSLFELEDSGDEAGEDVHFNPFESLLQQQQILIQKTTEAVTPRTEEVVTCCSDTEASHDDSSRTVATGNQSKKKKTKEKRGSGRLVSCESSSCDSYSNRGLACSILKPNRTSDKLIADVNTRVDRKLGFEAAESRPARWSSRKPSAVDTKNRRKSLSGIQRRRSQVEADDAKRRKSMPAISLDPHAVQNRTIMVDGKMDGPKQLMSDVLRRATLLSQEQQASCNEAPFCQADENPMAGDVILDTEHQMRAERFTPQVFSPTKPASTSTVHSRKPYGDTIVSKIRGSIGDVIRKAIRKSSRDLTLLRSHGQHLLPKQSRHSSSTASIGAIESVQDRAYVVIRLMRFCGTLPDFIAYECRMHQVTSNLEKTAADDLVKDSVLFEAHFRPQTAEHLKLAPGNLLKVFEPLHFFLEHVAAGSTRKPRWFLASTQLAQVIDDDRHLAE</sequence>
<accession>A0AAV1U6V4</accession>
<dbReference type="Proteomes" id="UP001162060">
    <property type="component" value="Unassembled WGS sequence"/>
</dbReference>
<dbReference type="AlphaFoldDB" id="A0AAV1U6V4"/>
<evidence type="ECO:0000313" key="2">
    <source>
        <dbReference type="EMBL" id="CAK7930361.1"/>
    </source>
</evidence>
<organism evidence="2 3">
    <name type="scientific">Peronospora matthiolae</name>
    <dbReference type="NCBI Taxonomy" id="2874970"/>
    <lineage>
        <taxon>Eukaryota</taxon>
        <taxon>Sar</taxon>
        <taxon>Stramenopiles</taxon>
        <taxon>Oomycota</taxon>
        <taxon>Peronosporomycetes</taxon>
        <taxon>Peronosporales</taxon>
        <taxon>Peronosporaceae</taxon>
        <taxon>Peronospora</taxon>
    </lineage>
</organism>
<feature type="compositionally biased region" description="Basic residues" evidence="1">
    <location>
        <begin position="217"/>
        <end position="229"/>
    </location>
</feature>
<reference evidence="2" key="1">
    <citation type="submission" date="2024-01" db="EMBL/GenBank/DDBJ databases">
        <authorList>
            <person name="Webb A."/>
        </authorList>
    </citation>
    <scope>NUCLEOTIDE SEQUENCE</scope>
    <source>
        <strain evidence="2">Pm1</strain>
    </source>
</reference>
<feature type="region of interest" description="Disordered" evidence="1">
    <location>
        <begin position="118"/>
        <end position="150"/>
    </location>
</feature>
<name>A0AAV1U6V4_9STRA</name>
<feature type="region of interest" description="Disordered" evidence="1">
    <location>
        <begin position="1"/>
        <end position="44"/>
    </location>
</feature>